<feature type="domain" description="Galectin" evidence="2">
    <location>
        <begin position="44"/>
        <end position="193"/>
    </location>
</feature>
<dbReference type="Proteomes" id="UP000053240">
    <property type="component" value="Unassembled WGS sequence"/>
</dbReference>
<name>A0A194RPN3_PAPMA</name>
<gene>
    <name evidence="3" type="ORF">RR48_11094</name>
</gene>
<evidence type="ECO:0000313" key="3">
    <source>
        <dbReference type="EMBL" id="KPJ19467.1"/>
    </source>
</evidence>
<keyword evidence="4" id="KW-1185">Reference proteome</keyword>
<dbReference type="OrthoDB" id="7203600at2759"/>
<evidence type="ECO:0000259" key="2">
    <source>
        <dbReference type="PROSITE" id="PS51304"/>
    </source>
</evidence>
<dbReference type="InterPro" id="IPR001079">
    <property type="entry name" value="Galectin_CRD"/>
</dbReference>
<accession>A0A194RPN3</accession>
<sequence>MLKACLECIAGSRVDNEEVDVSRRMNGSSQRAPPWPVTQLKNEIMFVLPKQLSAGDEITVAGNMIDNPQVLTVSLLTGSMSPDYQNIACQLEASFPANPTNQNRLLLKVIQNGNDEAVLGDYQSFLATELFTDLSFKFGFSIRVSRSYQSEHIIDIYVGESFLEQITLKHNIDDIRFLSLSGDVAKVEMLEFKFA</sequence>
<dbReference type="GO" id="GO:0030246">
    <property type="term" value="F:carbohydrate binding"/>
    <property type="evidence" value="ECO:0007669"/>
    <property type="project" value="UniProtKB-KW"/>
</dbReference>
<dbReference type="AlphaFoldDB" id="A0A194RPN3"/>
<protein>
    <recommendedName>
        <fullName evidence="2">Galectin domain-containing protein</fullName>
    </recommendedName>
</protein>
<evidence type="ECO:0000256" key="1">
    <source>
        <dbReference type="ARBA" id="ARBA00022734"/>
    </source>
</evidence>
<keyword evidence="1" id="KW-0430">Lectin</keyword>
<proteinExistence type="predicted"/>
<dbReference type="SUPFAM" id="SSF49899">
    <property type="entry name" value="Concanavalin A-like lectins/glucanases"/>
    <property type="match status" value="1"/>
</dbReference>
<evidence type="ECO:0000313" key="4">
    <source>
        <dbReference type="Proteomes" id="UP000053240"/>
    </source>
</evidence>
<dbReference type="EMBL" id="KQ459896">
    <property type="protein sequence ID" value="KPJ19467.1"/>
    <property type="molecule type" value="Genomic_DNA"/>
</dbReference>
<organism evidence="3 4">
    <name type="scientific">Papilio machaon</name>
    <name type="common">Old World swallowtail butterfly</name>
    <dbReference type="NCBI Taxonomy" id="76193"/>
    <lineage>
        <taxon>Eukaryota</taxon>
        <taxon>Metazoa</taxon>
        <taxon>Ecdysozoa</taxon>
        <taxon>Arthropoda</taxon>
        <taxon>Hexapoda</taxon>
        <taxon>Insecta</taxon>
        <taxon>Pterygota</taxon>
        <taxon>Neoptera</taxon>
        <taxon>Endopterygota</taxon>
        <taxon>Lepidoptera</taxon>
        <taxon>Glossata</taxon>
        <taxon>Ditrysia</taxon>
        <taxon>Papilionoidea</taxon>
        <taxon>Papilionidae</taxon>
        <taxon>Papilioninae</taxon>
        <taxon>Papilio</taxon>
    </lineage>
</organism>
<reference evidence="3 4" key="1">
    <citation type="journal article" date="2015" name="Nat. Commun.">
        <title>Outbred genome sequencing and CRISPR/Cas9 gene editing in butterflies.</title>
        <authorList>
            <person name="Li X."/>
            <person name="Fan D."/>
            <person name="Zhang W."/>
            <person name="Liu G."/>
            <person name="Zhang L."/>
            <person name="Zhao L."/>
            <person name="Fang X."/>
            <person name="Chen L."/>
            <person name="Dong Y."/>
            <person name="Chen Y."/>
            <person name="Ding Y."/>
            <person name="Zhao R."/>
            <person name="Feng M."/>
            <person name="Zhu Y."/>
            <person name="Feng Y."/>
            <person name="Jiang X."/>
            <person name="Zhu D."/>
            <person name="Xiang H."/>
            <person name="Feng X."/>
            <person name="Li S."/>
            <person name="Wang J."/>
            <person name="Zhang G."/>
            <person name="Kronforst M.R."/>
            <person name="Wang W."/>
        </authorList>
    </citation>
    <scope>NUCLEOTIDE SEQUENCE [LARGE SCALE GENOMIC DNA]</scope>
    <source>
        <strain evidence="3">Ya'a_city_454_Pm</strain>
        <tissue evidence="3">Whole body</tissue>
    </source>
</reference>
<dbReference type="PROSITE" id="PS51304">
    <property type="entry name" value="GALECTIN"/>
    <property type="match status" value="1"/>
</dbReference>
<dbReference type="InParanoid" id="A0A194RPN3"/>
<dbReference type="KEGG" id="pmac:106719059"/>
<dbReference type="InterPro" id="IPR013320">
    <property type="entry name" value="ConA-like_dom_sf"/>
</dbReference>
<dbReference type="Gene3D" id="2.60.120.200">
    <property type="match status" value="1"/>
</dbReference>